<protein>
    <submittedName>
        <fullName evidence="1">Uncharacterized protein</fullName>
    </submittedName>
</protein>
<sequence>MIRTRRGLVAAIITLAGLTLAGVMFFSARQPSSQLNQELAAQVTLILEQASPGEHHAHGHSFDSRVVCAVEPFGTEPADATSLVQVRWVYARHMCAVTGQSTDWAESVRASGPIAVKISIPPEVRVPAPGAGYPDRVRQLIPARYHEQALAEFSDDAAIDAARERFGQAIAEQPKK</sequence>
<dbReference type="EMBL" id="JBHSBI010000018">
    <property type="protein sequence ID" value="MFC4011914.1"/>
    <property type="molecule type" value="Genomic_DNA"/>
</dbReference>
<dbReference type="RefSeq" id="WP_379531840.1">
    <property type="nucleotide sequence ID" value="NZ_JBHSBI010000018.1"/>
</dbReference>
<accession>A0ABV8GG88</accession>
<dbReference type="Proteomes" id="UP001595851">
    <property type="component" value="Unassembled WGS sequence"/>
</dbReference>
<proteinExistence type="predicted"/>
<evidence type="ECO:0000313" key="1">
    <source>
        <dbReference type="EMBL" id="MFC4011914.1"/>
    </source>
</evidence>
<name>A0ABV8GG88_9ACTN</name>
<comment type="caution">
    <text evidence="1">The sequence shown here is derived from an EMBL/GenBank/DDBJ whole genome shotgun (WGS) entry which is preliminary data.</text>
</comment>
<evidence type="ECO:0000313" key="2">
    <source>
        <dbReference type="Proteomes" id="UP001595851"/>
    </source>
</evidence>
<organism evidence="1 2">
    <name type="scientific">Nonomuraea purpurea</name>
    <dbReference type="NCBI Taxonomy" id="1849276"/>
    <lineage>
        <taxon>Bacteria</taxon>
        <taxon>Bacillati</taxon>
        <taxon>Actinomycetota</taxon>
        <taxon>Actinomycetes</taxon>
        <taxon>Streptosporangiales</taxon>
        <taxon>Streptosporangiaceae</taxon>
        <taxon>Nonomuraea</taxon>
    </lineage>
</organism>
<keyword evidence="2" id="KW-1185">Reference proteome</keyword>
<reference evidence="2" key="1">
    <citation type="journal article" date="2019" name="Int. J. Syst. Evol. Microbiol.">
        <title>The Global Catalogue of Microorganisms (GCM) 10K type strain sequencing project: providing services to taxonomists for standard genome sequencing and annotation.</title>
        <authorList>
            <consortium name="The Broad Institute Genomics Platform"/>
            <consortium name="The Broad Institute Genome Sequencing Center for Infectious Disease"/>
            <person name="Wu L."/>
            <person name="Ma J."/>
        </authorList>
    </citation>
    <scope>NUCLEOTIDE SEQUENCE [LARGE SCALE GENOMIC DNA]</scope>
    <source>
        <strain evidence="2">TBRC 1276</strain>
    </source>
</reference>
<gene>
    <name evidence="1" type="ORF">ACFOY2_32105</name>
</gene>